<dbReference type="Proteomes" id="UP000050794">
    <property type="component" value="Unassembled WGS sequence"/>
</dbReference>
<reference evidence="4" key="1">
    <citation type="submission" date="2016-06" db="UniProtKB">
        <authorList>
            <consortium name="WormBaseParasite"/>
        </authorList>
    </citation>
    <scope>IDENTIFICATION</scope>
</reference>
<dbReference type="AlphaFoldDB" id="A0A183V1D4"/>
<organism evidence="3 4">
    <name type="scientific">Toxocara canis</name>
    <name type="common">Canine roundworm</name>
    <dbReference type="NCBI Taxonomy" id="6265"/>
    <lineage>
        <taxon>Eukaryota</taxon>
        <taxon>Metazoa</taxon>
        <taxon>Ecdysozoa</taxon>
        <taxon>Nematoda</taxon>
        <taxon>Chromadorea</taxon>
        <taxon>Rhabditida</taxon>
        <taxon>Spirurina</taxon>
        <taxon>Ascaridomorpha</taxon>
        <taxon>Ascaridoidea</taxon>
        <taxon>Toxocaridae</taxon>
        <taxon>Toxocara</taxon>
    </lineage>
</organism>
<proteinExistence type="predicted"/>
<protein>
    <submittedName>
        <fullName evidence="4">t-SNARE coiled-coil homology domain-containing protein</fullName>
    </submittedName>
</protein>
<evidence type="ECO:0000313" key="2">
    <source>
        <dbReference type="EMBL" id="VDM45875.1"/>
    </source>
</evidence>
<keyword evidence="1" id="KW-1133">Transmembrane helix</keyword>
<evidence type="ECO:0000313" key="4">
    <source>
        <dbReference type="WBParaSite" id="TCNE_0001455401-mRNA-1"/>
    </source>
</evidence>
<evidence type="ECO:0000313" key="3">
    <source>
        <dbReference type="Proteomes" id="UP000050794"/>
    </source>
</evidence>
<dbReference type="WBParaSite" id="TCNE_0001455401-mRNA-1">
    <property type="protein sequence ID" value="TCNE_0001455401-mRNA-1"/>
    <property type="gene ID" value="TCNE_0001455401"/>
</dbReference>
<keyword evidence="1" id="KW-0472">Membrane</keyword>
<dbReference type="EMBL" id="UYWY01022317">
    <property type="protein sequence ID" value="VDM45875.1"/>
    <property type="molecule type" value="Genomic_DNA"/>
</dbReference>
<keyword evidence="3" id="KW-1185">Reference proteome</keyword>
<keyword evidence="1" id="KW-0812">Transmembrane</keyword>
<name>A0A183V1D4_TOXCA</name>
<reference evidence="2 3" key="2">
    <citation type="submission" date="2018-11" db="EMBL/GenBank/DDBJ databases">
        <authorList>
            <consortium name="Pathogen Informatics"/>
        </authorList>
    </citation>
    <scope>NUCLEOTIDE SEQUENCE [LARGE SCALE GENOMIC DNA]</scope>
</reference>
<evidence type="ECO:0000256" key="1">
    <source>
        <dbReference type="SAM" id="Phobius"/>
    </source>
</evidence>
<sequence>MRDERKSAQRKEKGIIDELRNGAGRVLNEIETEVDVAAEQIQRSLDIIIQHWNSVTIEIVLDAIFVVFFLACFKCRTYRMVT</sequence>
<feature type="transmembrane region" description="Helical" evidence="1">
    <location>
        <begin position="52"/>
        <end position="73"/>
    </location>
</feature>
<gene>
    <name evidence="2" type="ORF">TCNE_LOCUS14554</name>
</gene>
<accession>A0A183V1D4</accession>